<dbReference type="eggNOG" id="COG1687">
    <property type="taxonomic scope" value="Bacteria"/>
</dbReference>
<dbReference type="PIRSF" id="PIRSF003203">
    <property type="entry name" value="AzlD"/>
    <property type="match status" value="1"/>
</dbReference>
<reference evidence="2 3" key="1">
    <citation type="submission" date="2013-04" db="EMBL/GenBank/DDBJ databases">
        <title>The Genome Sequence of Treponema maltophilum ATCC 51939.</title>
        <authorList>
            <consortium name="The Broad Institute Genomics Platform"/>
            <person name="Earl A."/>
            <person name="Ward D."/>
            <person name="Feldgarden M."/>
            <person name="Gevers D."/>
            <person name="Leonetti C."/>
            <person name="Blanton J.M."/>
            <person name="Dewhirst F.E."/>
            <person name="Izard J."/>
            <person name="Walker B."/>
            <person name="Young S."/>
            <person name="Zeng Q."/>
            <person name="Gargeya S."/>
            <person name="Fitzgerald M."/>
            <person name="Haas B."/>
            <person name="Abouelleil A."/>
            <person name="Allen A.W."/>
            <person name="Alvarado L."/>
            <person name="Arachchi H.M."/>
            <person name="Berlin A.M."/>
            <person name="Chapman S.B."/>
            <person name="Gainer-Dewar J."/>
            <person name="Goldberg J."/>
            <person name="Griggs A."/>
            <person name="Gujja S."/>
            <person name="Hansen M."/>
            <person name="Howarth C."/>
            <person name="Imamovic A."/>
            <person name="Ireland A."/>
            <person name="Larimer J."/>
            <person name="McCowan C."/>
            <person name="Murphy C."/>
            <person name="Pearson M."/>
            <person name="Poon T.W."/>
            <person name="Priest M."/>
            <person name="Roberts A."/>
            <person name="Saif S."/>
            <person name="Shea T."/>
            <person name="Sisk P."/>
            <person name="Sykes S."/>
            <person name="Wortman J."/>
            <person name="Nusbaum C."/>
            <person name="Birren B."/>
        </authorList>
    </citation>
    <scope>NUCLEOTIDE SEQUENCE [LARGE SCALE GENOMIC DNA]</scope>
    <source>
        <strain evidence="2 3">ATCC 51939</strain>
    </source>
</reference>
<dbReference type="InterPro" id="IPR008407">
    <property type="entry name" value="Brnchd-chn_aa_trnsp_AzlD"/>
</dbReference>
<keyword evidence="1" id="KW-1133">Transmembrane helix</keyword>
<feature type="transmembrane region" description="Helical" evidence="1">
    <location>
        <begin position="41"/>
        <end position="58"/>
    </location>
</feature>
<proteinExistence type="predicted"/>
<keyword evidence="1" id="KW-0812">Transmembrane</keyword>
<name>S3K1K1_TREMA</name>
<dbReference type="AlphaFoldDB" id="S3K1K1"/>
<dbReference type="HOGENOM" id="CLU_144816_1_1_12"/>
<evidence type="ECO:0000313" key="3">
    <source>
        <dbReference type="Proteomes" id="UP000014541"/>
    </source>
</evidence>
<keyword evidence="1" id="KW-0472">Membrane</keyword>
<evidence type="ECO:0000313" key="2">
    <source>
        <dbReference type="EMBL" id="EPF31390.1"/>
    </source>
</evidence>
<evidence type="ECO:0008006" key="4">
    <source>
        <dbReference type="Google" id="ProtNLM"/>
    </source>
</evidence>
<organism evidence="2 3">
    <name type="scientific">Treponema maltophilum ATCC 51939</name>
    <dbReference type="NCBI Taxonomy" id="1125699"/>
    <lineage>
        <taxon>Bacteria</taxon>
        <taxon>Pseudomonadati</taxon>
        <taxon>Spirochaetota</taxon>
        <taxon>Spirochaetia</taxon>
        <taxon>Spirochaetales</taxon>
        <taxon>Treponemataceae</taxon>
        <taxon>Treponema</taxon>
    </lineage>
</organism>
<protein>
    <recommendedName>
        <fullName evidence="4">Branched-chain amino acid transporter AzlD</fullName>
    </recommendedName>
</protein>
<evidence type="ECO:0000256" key="1">
    <source>
        <dbReference type="SAM" id="Phobius"/>
    </source>
</evidence>
<gene>
    <name evidence="2" type="ORF">HMPREF9194_01736</name>
</gene>
<feature type="transmembrane region" description="Helical" evidence="1">
    <location>
        <begin position="70"/>
        <end position="103"/>
    </location>
</feature>
<dbReference type="EMBL" id="ATFF01000006">
    <property type="protein sequence ID" value="EPF31390.1"/>
    <property type="molecule type" value="Genomic_DNA"/>
</dbReference>
<dbReference type="STRING" id="1125699.HMPREF9194_01736"/>
<sequence length="104" mass="11606">MLTLKEVFIAIPVMALIIFCTRAFSFVLFSKGHAPDLFRYIGKYLPPLVITLLILYTLKDIDFSQRSSFLPALAAIAFTVAAHIYKGNAMISIFGGTIIYMLLL</sequence>
<comment type="caution">
    <text evidence="2">The sequence shown here is derived from an EMBL/GenBank/DDBJ whole genome shotgun (WGS) entry which is preliminary data.</text>
</comment>
<dbReference type="Proteomes" id="UP000014541">
    <property type="component" value="Unassembled WGS sequence"/>
</dbReference>
<dbReference type="Pfam" id="PF05437">
    <property type="entry name" value="AzlD"/>
    <property type="match status" value="1"/>
</dbReference>
<dbReference type="RefSeq" id="WP_016526001.1">
    <property type="nucleotide sequence ID" value="NZ_KE332518.1"/>
</dbReference>
<dbReference type="PATRIC" id="fig|1125699.3.peg.1752"/>
<keyword evidence="3" id="KW-1185">Reference proteome</keyword>
<accession>S3K1K1</accession>
<dbReference type="OrthoDB" id="308265at2"/>
<feature type="transmembrane region" description="Helical" evidence="1">
    <location>
        <begin position="7"/>
        <end position="29"/>
    </location>
</feature>